<comment type="caution">
    <text evidence="1">The sequence shown here is derived from an EMBL/GenBank/DDBJ whole genome shotgun (WGS) entry which is preliminary data.</text>
</comment>
<dbReference type="Proteomes" id="UP000051373">
    <property type="component" value="Unassembled WGS sequence"/>
</dbReference>
<gene>
    <name evidence="1" type="ORF">AMJ83_08950</name>
</gene>
<dbReference type="InterPro" id="IPR012334">
    <property type="entry name" value="Pectin_lyas_fold"/>
</dbReference>
<evidence type="ECO:0000313" key="1">
    <source>
        <dbReference type="EMBL" id="KPK62993.1"/>
    </source>
</evidence>
<dbReference type="Gene3D" id="2.160.20.10">
    <property type="entry name" value="Single-stranded right-handed beta-helix, Pectin lyase-like"/>
    <property type="match status" value="1"/>
</dbReference>
<organism evidence="1 2">
    <name type="scientific">candidate division WOR_3 bacterium SM23_42</name>
    <dbReference type="NCBI Taxonomy" id="1703779"/>
    <lineage>
        <taxon>Bacteria</taxon>
        <taxon>Bacteria division WOR-3</taxon>
    </lineage>
</organism>
<dbReference type="SUPFAM" id="SSF51126">
    <property type="entry name" value="Pectin lyase-like"/>
    <property type="match status" value="1"/>
</dbReference>
<protein>
    <recommendedName>
        <fullName evidence="3">FlgD Ig-like domain-containing protein</fullName>
    </recommendedName>
</protein>
<accession>A0A0S8FRS3</accession>
<dbReference type="InterPro" id="IPR006626">
    <property type="entry name" value="PbH1"/>
</dbReference>
<evidence type="ECO:0000313" key="2">
    <source>
        <dbReference type="Proteomes" id="UP000051373"/>
    </source>
</evidence>
<dbReference type="Gene3D" id="2.60.40.4070">
    <property type="match status" value="1"/>
</dbReference>
<dbReference type="AlphaFoldDB" id="A0A0S8FRS3"/>
<evidence type="ECO:0008006" key="3">
    <source>
        <dbReference type="Google" id="ProtNLM"/>
    </source>
</evidence>
<proteinExistence type="predicted"/>
<dbReference type="InterPro" id="IPR011050">
    <property type="entry name" value="Pectin_lyase_fold/virulence"/>
</dbReference>
<reference evidence="1 2" key="1">
    <citation type="journal article" date="2015" name="Microbiome">
        <title>Genomic resolution of linkages in carbon, nitrogen, and sulfur cycling among widespread estuary sediment bacteria.</title>
        <authorList>
            <person name="Baker B.J."/>
            <person name="Lazar C.S."/>
            <person name="Teske A.P."/>
            <person name="Dick G.J."/>
        </authorList>
    </citation>
    <scope>NUCLEOTIDE SEQUENCE [LARGE SCALE GENOMIC DNA]</scope>
    <source>
        <strain evidence="1">SM23_42</strain>
    </source>
</reference>
<name>A0A0S8FRS3_UNCW3</name>
<sequence length="555" mass="58554">MNAANFNAGADTIFFNIPGTGPHVIMPDSQLPILVDQAGVIIDGLSQPGSAAGANPPSTANLMIVVDGTNAGTAHGIWIISSYNTVQGLVVNNFQQDGIRVQAQDDTSQFNYIYCNFVGTDQTGSFVQGNGSNLQGLWGGIYIMCAPGAPGYAYFNTIDRNLSSGNYAEGIGIANCPPGDVAFNSVFNNYVGTDITGTVDLGNIHDGVYIGEGAHDNAVDGNLISGNDFEGVCIVGYVAAIQPFTYANTIINNIIGLDINLVPLGNTRDGVSIGIYGTSQEGYAIDNTIVANTIAHNGRNGVLVWEHFSSTTNADHNEITMNSIYNNALLGIDLADDYVTPNDPGDPDSGPNEEVNFPVITSAVFSGGQTTISGTVDINTNPIAARIEVFRVSTDPSGYGEGQIFLGSTNPDAAGNWNVSVPGLVAGDTVTATTTDMNLNTSEFAQNFVVVTGIKEDEIGIAPKAYELGRSYPNPFNHSTSICFALPKVTEINMKICDVSGRVVTVLADGNYGPAHYMLHWAGVDAKGRRVNPGVYICILDAGEFRAMRKMVLTR</sequence>
<dbReference type="EMBL" id="LJUJ01000021">
    <property type="protein sequence ID" value="KPK62993.1"/>
    <property type="molecule type" value="Genomic_DNA"/>
</dbReference>
<dbReference type="SMART" id="SM00710">
    <property type="entry name" value="PbH1"/>
    <property type="match status" value="5"/>
</dbReference>
<dbReference type="STRING" id="1703779.AMJ83_08950"/>